<keyword evidence="3" id="KW-1185">Reference proteome</keyword>
<proteinExistence type="predicted"/>
<feature type="compositionally biased region" description="Basic and acidic residues" evidence="1">
    <location>
        <begin position="55"/>
        <end position="64"/>
    </location>
</feature>
<feature type="compositionally biased region" description="Acidic residues" evidence="1">
    <location>
        <begin position="17"/>
        <end position="35"/>
    </location>
</feature>
<comment type="caution">
    <text evidence="2">The sequence shown here is derived from an EMBL/GenBank/DDBJ whole genome shotgun (WGS) entry which is preliminary data.</text>
</comment>
<dbReference type="Proteomes" id="UP000245207">
    <property type="component" value="Unassembled WGS sequence"/>
</dbReference>
<dbReference type="PANTHER" id="PTHR34835:SF90">
    <property type="entry name" value="AMINOTRANSFERASE-LIKE PLANT MOBILE DOMAIN-CONTAINING PROTEIN"/>
    <property type="match status" value="1"/>
</dbReference>
<feature type="region of interest" description="Disordered" evidence="1">
    <location>
        <begin position="1"/>
        <end position="100"/>
    </location>
</feature>
<evidence type="ECO:0000256" key="1">
    <source>
        <dbReference type="SAM" id="MobiDB-lite"/>
    </source>
</evidence>
<organism evidence="2 3">
    <name type="scientific">Artemisia annua</name>
    <name type="common">Sweet wormwood</name>
    <dbReference type="NCBI Taxonomy" id="35608"/>
    <lineage>
        <taxon>Eukaryota</taxon>
        <taxon>Viridiplantae</taxon>
        <taxon>Streptophyta</taxon>
        <taxon>Embryophyta</taxon>
        <taxon>Tracheophyta</taxon>
        <taxon>Spermatophyta</taxon>
        <taxon>Magnoliopsida</taxon>
        <taxon>eudicotyledons</taxon>
        <taxon>Gunneridae</taxon>
        <taxon>Pentapetalae</taxon>
        <taxon>asterids</taxon>
        <taxon>campanulids</taxon>
        <taxon>Asterales</taxon>
        <taxon>Asteraceae</taxon>
        <taxon>Asteroideae</taxon>
        <taxon>Anthemideae</taxon>
        <taxon>Artemisiinae</taxon>
        <taxon>Artemisia</taxon>
    </lineage>
</organism>
<evidence type="ECO:0000313" key="3">
    <source>
        <dbReference type="Proteomes" id="UP000245207"/>
    </source>
</evidence>
<accession>A0A2U1KWY5</accession>
<sequence>MEDLRRTSKAKGKAVVEEPDDTINVEEEETDDDFVDTAWDNSGKNEKKPKKRSRDSKLLTELEKPNNSTLGKDKRKLVIPNTKAGTSKPPSEKMASPSKPVTVKITATQFQSRSSPKSLYHACSTLRPHQKACLEQIGFGGLVDFKMDGITSRLGLYVVDKLDVKEMEIKLSKGSIRITKDLIAEMLGIENEGIDIEAGEAKRDENMVESWTKQYEGVKDIKPADVKY</sequence>
<dbReference type="EMBL" id="PKPP01013192">
    <property type="protein sequence ID" value="PWA41267.1"/>
    <property type="molecule type" value="Genomic_DNA"/>
</dbReference>
<evidence type="ECO:0000313" key="2">
    <source>
        <dbReference type="EMBL" id="PWA41267.1"/>
    </source>
</evidence>
<name>A0A2U1KWY5_ARTAN</name>
<gene>
    <name evidence="2" type="ORF">CTI12_AA554540</name>
</gene>
<dbReference type="PANTHER" id="PTHR34835">
    <property type="entry name" value="OS07G0283600 PROTEIN-RELATED"/>
    <property type="match status" value="1"/>
</dbReference>
<reference evidence="2 3" key="1">
    <citation type="journal article" date="2018" name="Mol. Plant">
        <title>The genome of Artemisia annua provides insight into the evolution of Asteraceae family and artemisinin biosynthesis.</title>
        <authorList>
            <person name="Shen Q."/>
            <person name="Zhang L."/>
            <person name="Liao Z."/>
            <person name="Wang S."/>
            <person name="Yan T."/>
            <person name="Shi P."/>
            <person name="Liu M."/>
            <person name="Fu X."/>
            <person name="Pan Q."/>
            <person name="Wang Y."/>
            <person name="Lv Z."/>
            <person name="Lu X."/>
            <person name="Zhang F."/>
            <person name="Jiang W."/>
            <person name="Ma Y."/>
            <person name="Chen M."/>
            <person name="Hao X."/>
            <person name="Li L."/>
            <person name="Tang Y."/>
            <person name="Lv G."/>
            <person name="Zhou Y."/>
            <person name="Sun X."/>
            <person name="Brodelius P.E."/>
            <person name="Rose J.K.C."/>
            <person name="Tang K."/>
        </authorList>
    </citation>
    <scope>NUCLEOTIDE SEQUENCE [LARGE SCALE GENOMIC DNA]</scope>
    <source>
        <strain evidence="3">cv. Huhao1</strain>
        <tissue evidence="2">Leaf</tissue>
    </source>
</reference>
<protein>
    <submittedName>
        <fullName evidence="2">Uncharacterized protein</fullName>
    </submittedName>
</protein>
<dbReference type="AlphaFoldDB" id="A0A2U1KWY5"/>
<dbReference type="OrthoDB" id="1748551at2759"/>